<comment type="caution">
    <text evidence="2">The sequence shown here is derived from an EMBL/GenBank/DDBJ whole genome shotgun (WGS) entry which is preliminary data.</text>
</comment>
<protein>
    <recommendedName>
        <fullName evidence="1">Peroxisomal leader peptide-processing protease</fullName>
        <ecNumber evidence="1">3.4.21.-</ecNumber>
    </recommendedName>
</protein>
<name>A0AAV7QUK1_PLEWA</name>
<comment type="subcellular location">
    <subcellularLocation>
        <location evidence="1">Peroxisome</location>
    </subcellularLocation>
</comment>
<comment type="function">
    <text evidence="1">Peroxisomal protease that mediates both the removal of the leader peptide from proteins containing a PTS2 target sequence and processes several PTS1-containing proteins. Catalyzes the processing of PTS1-proteins involved in the peroxisomal beta-oxidation of fatty acids.</text>
</comment>
<keyword evidence="1" id="KW-0645">Protease</keyword>
<dbReference type="PANTHER" id="PTHR21004:SF0">
    <property type="entry name" value="PEROXISOMAL LEADER PEPTIDE-PROCESSING PROTEASE"/>
    <property type="match status" value="1"/>
</dbReference>
<dbReference type="AlphaFoldDB" id="A0AAV7QUK1"/>
<keyword evidence="1" id="KW-0720">Serine protease</keyword>
<dbReference type="InterPro" id="IPR028301">
    <property type="entry name" value="V8_his_AS"/>
</dbReference>
<evidence type="ECO:0000313" key="2">
    <source>
        <dbReference type="EMBL" id="KAJ1142870.1"/>
    </source>
</evidence>
<keyword evidence="3" id="KW-1185">Reference proteome</keyword>
<evidence type="ECO:0000313" key="3">
    <source>
        <dbReference type="Proteomes" id="UP001066276"/>
    </source>
</evidence>
<dbReference type="SUPFAM" id="SSF50494">
    <property type="entry name" value="Trypsin-like serine proteases"/>
    <property type="match status" value="2"/>
</dbReference>
<proteinExistence type="inferred from homology"/>
<dbReference type="InterPro" id="IPR009003">
    <property type="entry name" value="Peptidase_S1_PA"/>
</dbReference>
<dbReference type="InterPro" id="IPR039245">
    <property type="entry name" value="TYSND1/DEG15"/>
</dbReference>
<dbReference type="PROSITE" id="PS00672">
    <property type="entry name" value="V8_HIS"/>
    <property type="match status" value="1"/>
</dbReference>
<dbReference type="GO" id="GO:0016485">
    <property type="term" value="P:protein processing"/>
    <property type="evidence" value="ECO:0007669"/>
    <property type="project" value="InterPro"/>
</dbReference>
<dbReference type="InterPro" id="IPR043504">
    <property type="entry name" value="Peptidase_S1_PA_chymotrypsin"/>
</dbReference>
<evidence type="ECO:0000256" key="1">
    <source>
        <dbReference type="PIRNR" id="PIRNR037989"/>
    </source>
</evidence>
<sequence>MSSQWVATRAGPTSVNDSCFRGGNLQLSVSGRRSKDERRKLISVEAAADKLEHAHLGSERFASPKQAEQPLHGNGPWSCSGVIVDQRQGIVLCHGSVFLPFLLNDIDLVCLEQKQLLLPENLSHDLVVNIQCATENKKKEYTKSNIHMDIGAGNPDLGVIALSNEGGLQRRAKQHEAQLLMMVPCKEFQNTFHKLFSKAESWSFSSEEDKLDHNELEKDLHFLHWFAVLKTTHKGDSGSAEMKFMQASSLHKGDVLFTCGSPFGFFYPDIFLNTLSKGVVSNVAGEGNAVILTDSRCLPGTEGGGAYTICEGSLVLVGIIVVPLCWKANEWIGLTVLCSVSQILENVKMVLPVLSRPLIDMWPRMMLKPKFSMESELSSNLIQHLTSAAVLVDCGHVWGSGVIVNTRTVLTCRHVVSGASKILVRRRYQTVGGFHAVRGKVVFATKEYSPFDIAVVELEKSFPGFIEPALGSAYTTGDDVGIIAFGAFGTQCGPSVTSGILSAVIEVNNVPVMLQSTCAVHSGSSGGPLFNTRTGELLVSYRFAPVIPPFNFFVSARRLERSIALFLRCLSAFICALPDKNLTVSRPQLSSVRPAPTAVRLFFFPSARLQLSLEKLMTAP</sequence>
<comment type="PTM">
    <text evidence="1">The full-lengh TYSND1 is the active the proteolytic processing of PTS1- and PTS2-proteins and in self-cleavage, and intermolecular self-cleavage of TYSND1 down-regulates its protease activity.</text>
</comment>
<dbReference type="GO" id="GO:0005777">
    <property type="term" value="C:peroxisome"/>
    <property type="evidence" value="ECO:0007669"/>
    <property type="project" value="UniProtKB-SubCell"/>
</dbReference>
<dbReference type="Gene3D" id="2.40.10.10">
    <property type="entry name" value="Trypsin-like serine proteases"/>
    <property type="match status" value="4"/>
</dbReference>
<dbReference type="GO" id="GO:0031998">
    <property type="term" value="P:regulation of fatty acid beta-oxidation"/>
    <property type="evidence" value="ECO:0007669"/>
    <property type="project" value="TreeGrafter"/>
</dbReference>
<dbReference type="PANTHER" id="PTHR21004">
    <property type="entry name" value="SERINE PROTEASE-RELATED"/>
    <property type="match status" value="1"/>
</dbReference>
<dbReference type="Proteomes" id="UP001066276">
    <property type="component" value="Chromosome 6"/>
</dbReference>
<organism evidence="2 3">
    <name type="scientific">Pleurodeles waltl</name>
    <name type="common">Iberian ribbed newt</name>
    <dbReference type="NCBI Taxonomy" id="8319"/>
    <lineage>
        <taxon>Eukaryota</taxon>
        <taxon>Metazoa</taxon>
        <taxon>Chordata</taxon>
        <taxon>Craniata</taxon>
        <taxon>Vertebrata</taxon>
        <taxon>Euteleostomi</taxon>
        <taxon>Amphibia</taxon>
        <taxon>Batrachia</taxon>
        <taxon>Caudata</taxon>
        <taxon>Salamandroidea</taxon>
        <taxon>Salamandridae</taxon>
        <taxon>Pleurodelinae</taxon>
        <taxon>Pleurodeles</taxon>
    </lineage>
</organism>
<reference evidence="2" key="1">
    <citation type="journal article" date="2022" name="bioRxiv">
        <title>Sequencing and chromosome-scale assembly of the giantPleurodeles waltlgenome.</title>
        <authorList>
            <person name="Brown T."/>
            <person name="Elewa A."/>
            <person name="Iarovenko S."/>
            <person name="Subramanian E."/>
            <person name="Araus A.J."/>
            <person name="Petzold A."/>
            <person name="Susuki M."/>
            <person name="Suzuki K.-i.T."/>
            <person name="Hayashi T."/>
            <person name="Toyoda A."/>
            <person name="Oliveira C."/>
            <person name="Osipova E."/>
            <person name="Leigh N.D."/>
            <person name="Simon A."/>
            <person name="Yun M.H."/>
        </authorList>
    </citation>
    <scope>NUCLEOTIDE SEQUENCE</scope>
    <source>
        <strain evidence="2">20211129_DDA</strain>
        <tissue evidence="2">Liver</tissue>
    </source>
</reference>
<accession>A0AAV7QUK1</accession>
<keyword evidence="1" id="KW-0378">Hydrolase</keyword>
<dbReference type="GO" id="GO:0004252">
    <property type="term" value="F:serine-type endopeptidase activity"/>
    <property type="evidence" value="ECO:0007669"/>
    <property type="project" value="InterPro"/>
</dbReference>
<keyword evidence="1" id="KW-0576">Peroxisome</keyword>
<dbReference type="EC" id="3.4.21.-" evidence="1"/>
<dbReference type="EMBL" id="JANPWB010000010">
    <property type="protein sequence ID" value="KAJ1142870.1"/>
    <property type="molecule type" value="Genomic_DNA"/>
</dbReference>
<dbReference type="Pfam" id="PF13365">
    <property type="entry name" value="Trypsin_2"/>
    <property type="match status" value="1"/>
</dbReference>
<comment type="similarity">
    <text evidence="1">Belongs to the peptidase S1B family.</text>
</comment>
<gene>
    <name evidence="2" type="ORF">NDU88_009183</name>
</gene>